<keyword evidence="2" id="KW-0472">Membrane</keyword>
<keyword evidence="3" id="KW-0998">Cell outer membrane</keyword>
<dbReference type="Gene3D" id="3.55.50.30">
    <property type="match status" value="1"/>
</dbReference>
<dbReference type="Proteomes" id="UP000440694">
    <property type="component" value="Unassembled WGS sequence"/>
</dbReference>
<protein>
    <submittedName>
        <fullName evidence="5">Energy transducer TonB</fullName>
    </submittedName>
</protein>
<reference evidence="5 6" key="1">
    <citation type="submission" date="2019-11" db="EMBL/GenBank/DDBJ databases">
        <title>Identification of a novel strain.</title>
        <authorList>
            <person name="Xu Q."/>
            <person name="Wang G."/>
        </authorList>
    </citation>
    <scope>NUCLEOTIDE SEQUENCE [LARGE SCALE GENOMIC DNA]</scope>
    <source>
        <strain evidence="6">xq</strain>
    </source>
</reference>
<dbReference type="AlphaFoldDB" id="A0A6I3KGF6"/>
<dbReference type="InterPro" id="IPR011662">
    <property type="entry name" value="Secretin/TonB_short_N"/>
</dbReference>
<organism evidence="5 6">
    <name type="scientific">Hyphomicrobium album</name>
    <dbReference type="NCBI Taxonomy" id="2665159"/>
    <lineage>
        <taxon>Bacteria</taxon>
        <taxon>Pseudomonadati</taxon>
        <taxon>Pseudomonadota</taxon>
        <taxon>Alphaproteobacteria</taxon>
        <taxon>Hyphomicrobiales</taxon>
        <taxon>Hyphomicrobiaceae</taxon>
        <taxon>Hyphomicrobium</taxon>
    </lineage>
</organism>
<evidence type="ECO:0000313" key="6">
    <source>
        <dbReference type="Proteomes" id="UP000440694"/>
    </source>
</evidence>
<proteinExistence type="predicted"/>
<dbReference type="SMART" id="SM00965">
    <property type="entry name" value="STN"/>
    <property type="match status" value="1"/>
</dbReference>
<evidence type="ECO:0000256" key="1">
    <source>
        <dbReference type="ARBA" id="ARBA00022448"/>
    </source>
</evidence>
<gene>
    <name evidence="5" type="ORF">GIW81_00090</name>
</gene>
<dbReference type="SUPFAM" id="SSF74653">
    <property type="entry name" value="TolA/TonB C-terminal domain"/>
    <property type="match status" value="1"/>
</dbReference>
<keyword evidence="1" id="KW-0813">Transport</keyword>
<evidence type="ECO:0000313" key="5">
    <source>
        <dbReference type="EMBL" id="MTD92732.1"/>
    </source>
</evidence>
<feature type="domain" description="Secretin/TonB short N-terminal" evidence="4">
    <location>
        <begin position="55"/>
        <end position="106"/>
    </location>
</feature>
<dbReference type="RefSeq" id="WP_154737326.1">
    <property type="nucleotide sequence ID" value="NZ_WMBQ01000001.1"/>
</dbReference>
<evidence type="ECO:0000256" key="3">
    <source>
        <dbReference type="ARBA" id="ARBA00023237"/>
    </source>
</evidence>
<accession>A0A6I3KGF6</accession>
<name>A0A6I3KGF6_9HYPH</name>
<dbReference type="EMBL" id="WMBQ01000001">
    <property type="protein sequence ID" value="MTD92732.1"/>
    <property type="molecule type" value="Genomic_DNA"/>
</dbReference>
<comment type="caution">
    <text evidence="5">The sequence shown here is derived from an EMBL/GenBank/DDBJ whole genome shotgun (WGS) entry which is preliminary data.</text>
</comment>
<sequence length="231" mass="25045">MLVTLLGLFAVLNAHNDTSWSQGGPPPVDTTVVNFRIPSQPLASALEGYARACGIEVLYESSVVEGKLSLPLEGEYTPEMALQMLLSGTELRVRYARKNAITLSAHVPEDEANLPPATALEEADLSLDTLKVSGGDTADAFRLREFGTVIQLEIERALRQNEKTRSGNYRVNVSLWVDASRKIRRVTLAQSTGDVERDASIPIALEGLTLTRAPPANAPQPVQLVISVRSL</sequence>
<evidence type="ECO:0000259" key="4">
    <source>
        <dbReference type="SMART" id="SM00965"/>
    </source>
</evidence>
<dbReference type="GO" id="GO:0019867">
    <property type="term" value="C:outer membrane"/>
    <property type="evidence" value="ECO:0007669"/>
    <property type="project" value="InterPro"/>
</dbReference>
<evidence type="ECO:0000256" key="2">
    <source>
        <dbReference type="ARBA" id="ARBA00023136"/>
    </source>
</evidence>
<keyword evidence="6" id="KW-1185">Reference proteome</keyword>